<proteinExistence type="predicted"/>
<keyword evidence="2" id="KW-1185">Reference proteome</keyword>
<gene>
    <name evidence="1" type="ORF">R1flu_019103</name>
</gene>
<dbReference type="AlphaFoldDB" id="A0ABD1ZJ80"/>
<accession>A0ABD1ZJ80</accession>
<name>A0ABD1ZJ80_9MARC</name>
<dbReference type="EMBL" id="JBHFFA010000001">
    <property type="protein sequence ID" value="KAL2650975.1"/>
    <property type="molecule type" value="Genomic_DNA"/>
</dbReference>
<reference evidence="1 2" key="1">
    <citation type="submission" date="2024-09" db="EMBL/GenBank/DDBJ databases">
        <title>Chromosome-scale assembly of Riccia fluitans.</title>
        <authorList>
            <person name="Paukszto L."/>
            <person name="Sawicki J."/>
            <person name="Karawczyk K."/>
            <person name="Piernik-Szablinska J."/>
            <person name="Szczecinska M."/>
            <person name="Mazdziarz M."/>
        </authorList>
    </citation>
    <scope>NUCLEOTIDE SEQUENCE [LARGE SCALE GENOMIC DNA]</scope>
    <source>
        <strain evidence="1">Rf_01</strain>
        <tissue evidence="1">Aerial parts of the thallus</tissue>
    </source>
</reference>
<dbReference type="Proteomes" id="UP001605036">
    <property type="component" value="Unassembled WGS sequence"/>
</dbReference>
<evidence type="ECO:0000313" key="2">
    <source>
        <dbReference type="Proteomes" id="UP001605036"/>
    </source>
</evidence>
<protein>
    <submittedName>
        <fullName evidence="1">Uncharacterized protein</fullName>
    </submittedName>
</protein>
<sequence>MRDAHGTAERAPTLKFNLEQLCALLTLIRKRFSLELVRRVHADAEGDLLISCSTPIRSDGLQEGSRLLLKSCGSPELLHL</sequence>
<organism evidence="1 2">
    <name type="scientific">Riccia fluitans</name>
    <dbReference type="NCBI Taxonomy" id="41844"/>
    <lineage>
        <taxon>Eukaryota</taxon>
        <taxon>Viridiplantae</taxon>
        <taxon>Streptophyta</taxon>
        <taxon>Embryophyta</taxon>
        <taxon>Marchantiophyta</taxon>
        <taxon>Marchantiopsida</taxon>
        <taxon>Marchantiidae</taxon>
        <taxon>Marchantiales</taxon>
        <taxon>Ricciaceae</taxon>
        <taxon>Riccia</taxon>
    </lineage>
</organism>
<evidence type="ECO:0000313" key="1">
    <source>
        <dbReference type="EMBL" id="KAL2650975.1"/>
    </source>
</evidence>
<comment type="caution">
    <text evidence="1">The sequence shown here is derived from an EMBL/GenBank/DDBJ whole genome shotgun (WGS) entry which is preliminary data.</text>
</comment>